<accession>A0ABM6PKW5</accession>
<comment type="function">
    <text evidence="9 10">Fluoride-specific ion channel. Important for reducing fluoride concentration in the cell, thus reducing its toxicity.</text>
</comment>
<dbReference type="PANTHER" id="PTHR28259:SF1">
    <property type="entry name" value="FLUORIDE EXPORT PROTEIN 1-RELATED"/>
    <property type="match status" value="1"/>
</dbReference>
<evidence type="ECO:0000256" key="2">
    <source>
        <dbReference type="ARBA" id="ARBA00022475"/>
    </source>
</evidence>
<keyword evidence="5 10" id="KW-0472">Membrane</keyword>
<proteinExistence type="inferred from homology"/>
<keyword evidence="10" id="KW-0915">Sodium</keyword>
<feature type="binding site" evidence="10">
    <location>
        <position position="86"/>
    </location>
    <ligand>
        <name>Na(+)</name>
        <dbReference type="ChEBI" id="CHEBI:29101"/>
        <note>structural</note>
    </ligand>
</feature>
<evidence type="ECO:0000256" key="6">
    <source>
        <dbReference type="ARBA" id="ARBA00023303"/>
    </source>
</evidence>
<keyword evidence="10" id="KW-0406">Ion transport</keyword>
<evidence type="ECO:0000256" key="1">
    <source>
        <dbReference type="ARBA" id="ARBA00004651"/>
    </source>
</evidence>
<comment type="activity regulation">
    <text evidence="10">Na(+) is not transported, but it plays an essential structural role and its presence is essential for fluoride channel function.</text>
</comment>
<dbReference type="PANTHER" id="PTHR28259">
    <property type="entry name" value="FLUORIDE EXPORT PROTEIN 1-RELATED"/>
    <property type="match status" value="1"/>
</dbReference>
<keyword evidence="10" id="KW-0813">Transport</keyword>
<evidence type="ECO:0000256" key="7">
    <source>
        <dbReference type="ARBA" id="ARBA00035120"/>
    </source>
</evidence>
<feature type="transmembrane region" description="Helical" evidence="10">
    <location>
        <begin position="68"/>
        <end position="88"/>
    </location>
</feature>
<dbReference type="Proteomes" id="UP000815698">
    <property type="component" value="Chromosome"/>
</dbReference>
<evidence type="ECO:0000313" key="11">
    <source>
        <dbReference type="EMBL" id="ATH95980.1"/>
    </source>
</evidence>
<keyword evidence="12" id="KW-1185">Reference proteome</keyword>
<evidence type="ECO:0000256" key="8">
    <source>
        <dbReference type="ARBA" id="ARBA00035585"/>
    </source>
</evidence>
<dbReference type="Pfam" id="PF02537">
    <property type="entry name" value="CRCB"/>
    <property type="match status" value="1"/>
</dbReference>
<gene>
    <name evidence="10" type="primary">fluC</name>
    <name evidence="10" type="synonym">crcB</name>
    <name evidence="11" type="ORF">COP05_01875</name>
</gene>
<keyword evidence="3 10" id="KW-0812">Transmembrane</keyword>
<evidence type="ECO:0000256" key="9">
    <source>
        <dbReference type="ARBA" id="ARBA00049940"/>
    </source>
</evidence>
<name>A0ABM6PKW5_9MICO</name>
<reference evidence="11 12" key="1">
    <citation type="journal article" date="2016" name="Int. J. Syst. Evol. Microbiol.">
        <title>Dermabacter jinjuensis sp. nov., a novel species of the genus Dermabacter isolated from a clinical specimen.</title>
        <authorList>
            <person name="Park Y.K."/>
            <person name="Lee K.M."/>
            <person name="Lee W.K."/>
            <person name="Cho M.J."/>
            <person name="Lee H.S."/>
            <person name="Cho Y.G."/>
            <person name="Lee Y.C."/>
            <person name="Lee W.K."/>
            <person name="Seong W.K."/>
            <person name="Hwang K.J."/>
        </authorList>
    </citation>
    <scope>NUCLEOTIDE SEQUENCE [LARGE SCALE GENOMIC DNA]</scope>
    <source>
        <strain evidence="11 12">32T</strain>
    </source>
</reference>
<dbReference type="RefSeq" id="WP_096882508.1">
    <property type="nucleotide sequence ID" value="NZ_CP023482.1"/>
</dbReference>
<evidence type="ECO:0000256" key="5">
    <source>
        <dbReference type="ARBA" id="ARBA00023136"/>
    </source>
</evidence>
<feature type="binding site" evidence="10">
    <location>
        <position position="83"/>
    </location>
    <ligand>
        <name>Na(+)</name>
        <dbReference type="ChEBI" id="CHEBI:29101"/>
        <note>structural</note>
    </ligand>
</feature>
<comment type="catalytic activity">
    <reaction evidence="8">
        <text>fluoride(in) = fluoride(out)</text>
        <dbReference type="Rhea" id="RHEA:76159"/>
        <dbReference type="ChEBI" id="CHEBI:17051"/>
    </reaction>
    <physiologicalReaction direction="left-to-right" evidence="8">
        <dbReference type="Rhea" id="RHEA:76160"/>
    </physiologicalReaction>
</comment>
<evidence type="ECO:0000313" key="12">
    <source>
        <dbReference type="Proteomes" id="UP000815698"/>
    </source>
</evidence>
<keyword evidence="6 10" id="KW-0407">Ion channel</keyword>
<sequence length="130" mass="13481">MMTALIVAFGAAVGAVARYGLTFIPALTRPSGPDQEPSPIPWPTFVANVIASFLLAIVLRRLGGSTDFVSASFAALFGTGFCGALSTMSTFMLEVVKLVRSRATVTALGYYALSLGSALAAFWLGIVVTA</sequence>
<dbReference type="HAMAP" id="MF_00454">
    <property type="entry name" value="FluC"/>
    <property type="match status" value="1"/>
</dbReference>
<feature type="transmembrane region" description="Helical" evidence="10">
    <location>
        <begin position="42"/>
        <end position="59"/>
    </location>
</feature>
<comment type="similarity">
    <text evidence="7 10">Belongs to the fluoride channel Fluc/FEX (TC 1.A.43) family.</text>
</comment>
<comment type="subcellular location">
    <subcellularLocation>
        <location evidence="1 10">Cell membrane</location>
        <topology evidence="1 10">Multi-pass membrane protein</topology>
    </subcellularLocation>
</comment>
<evidence type="ECO:0000256" key="10">
    <source>
        <dbReference type="HAMAP-Rule" id="MF_00454"/>
    </source>
</evidence>
<protein>
    <recommendedName>
        <fullName evidence="10">Fluoride-specific ion channel FluC</fullName>
    </recommendedName>
</protein>
<evidence type="ECO:0000256" key="4">
    <source>
        <dbReference type="ARBA" id="ARBA00022989"/>
    </source>
</evidence>
<dbReference type="EMBL" id="CP023482">
    <property type="protein sequence ID" value="ATH95980.1"/>
    <property type="molecule type" value="Genomic_DNA"/>
</dbReference>
<organism evidence="11 12">
    <name type="scientific">Dermabacter jinjuensis</name>
    <dbReference type="NCBI Taxonomy" id="1667168"/>
    <lineage>
        <taxon>Bacteria</taxon>
        <taxon>Bacillati</taxon>
        <taxon>Actinomycetota</taxon>
        <taxon>Actinomycetes</taxon>
        <taxon>Micrococcales</taxon>
        <taxon>Dermabacteraceae</taxon>
        <taxon>Dermabacter</taxon>
    </lineage>
</organism>
<keyword evidence="4 10" id="KW-1133">Transmembrane helix</keyword>
<feature type="transmembrane region" description="Helical" evidence="10">
    <location>
        <begin position="108"/>
        <end position="128"/>
    </location>
</feature>
<dbReference type="InterPro" id="IPR003691">
    <property type="entry name" value="FluC"/>
</dbReference>
<keyword evidence="10" id="KW-0479">Metal-binding</keyword>
<keyword evidence="2 10" id="KW-1003">Cell membrane</keyword>
<evidence type="ECO:0000256" key="3">
    <source>
        <dbReference type="ARBA" id="ARBA00022692"/>
    </source>
</evidence>